<evidence type="ECO:0000313" key="2">
    <source>
        <dbReference type="Proteomes" id="UP000095280"/>
    </source>
</evidence>
<dbReference type="InterPro" id="IPR036770">
    <property type="entry name" value="Ankyrin_rpt-contain_sf"/>
</dbReference>
<sequence length="526" mass="57261">ALPPGRGGWPRPTRSSASASFADTAATNELARRFFFKRLACRTVQPAAYLTCIVPTDLDLPSSFEADFAQMRGWPTRQLAENVRHDLFELGRQQSRLGRLGRHSRAPGSPSRTTLRLLTLAWLAEPAGATPLMAGRADRQLEMRQAPAAPAEPEASCNGGREVRNSLERAPARRLKDVDWSDSVEFGENSGDHSSWLADIERKKANRKQLSGHVWQLGRLCDNWPPKRGGYDLPDKSGRTAHDVEQLGRHGKATAVTNICGTAAAAADPTCADMCREPACITLAWSGNSVAASALLHSGASVNAKDDAAISLAVDEATISAFPVCRHRRVLSGSVDSGSDWQPGWTTGRTARDLARENGKAELEALAAWVLAHGSAGAAPQSLCSWSCWTGEAWRGLIDNKPLDEAAVRSFSKQRENTRIKLIDFGLSIKLEQSVSHISATTQKPEGTLNFMAPELLELVRLTDRSTAEIAVRVERSGAPAIRDGGSVELKDFYSQCTARNRIERKPADELMKHQFLAVKSWTNEA</sequence>
<dbReference type="Gene3D" id="1.25.40.20">
    <property type="entry name" value="Ankyrin repeat-containing domain"/>
    <property type="match status" value="1"/>
</dbReference>
<dbReference type="WBParaSite" id="maker-unitig_21818-snap-gene-0.2-mRNA-1">
    <property type="protein sequence ID" value="maker-unitig_21818-snap-gene-0.2-mRNA-1"/>
    <property type="gene ID" value="maker-unitig_21818-snap-gene-0.2"/>
</dbReference>
<organism evidence="2 3">
    <name type="scientific">Macrostomum lignano</name>
    <dbReference type="NCBI Taxonomy" id="282301"/>
    <lineage>
        <taxon>Eukaryota</taxon>
        <taxon>Metazoa</taxon>
        <taxon>Spiralia</taxon>
        <taxon>Lophotrochozoa</taxon>
        <taxon>Platyhelminthes</taxon>
        <taxon>Rhabditophora</taxon>
        <taxon>Macrostomorpha</taxon>
        <taxon>Macrostomida</taxon>
        <taxon>Macrostomidae</taxon>
        <taxon>Macrostomum</taxon>
    </lineage>
</organism>
<dbReference type="AlphaFoldDB" id="A0A1I8F5X9"/>
<dbReference type="SUPFAM" id="SSF56112">
    <property type="entry name" value="Protein kinase-like (PK-like)"/>
    <property type="match status" value="1"/>
</dbReference>
<dbReference type="Gene3D" id="1.10.510.10">
    <property type="entry name" value="Transferase(Phosphotransferase) domain 1"/>
    <property type="match status" value="1"/>
</dbReference>
<proteinExistence type="predicted"/>
<reference evidence="3" key="1">
    <citation type="submission" date="2016-11" db="UniProtKB">
        <authorList>
            <consortium name="WormBaseParasite"/>
        </authorList>
    </citation>
    <scope>IDENTIFICATION</scope>
</reference>
<evidence type="ECO:0000313" key="3">
    <source>
        <dbReference type="WBParaSite" id="maker-unitig_21818-snap-gene-0.2-mRNA-1"/>
    </source>
</evidence>
<accession>A0A1I8F5X9</accession>
<feature type="region of interest" description="Disordered" evidence="1">
    <location>
        <begin position="144"/>
        <end position="165"/>
    </location>
</feature>
<dbReference type="InterPro" id="IPR011009">
    <property type="entry name" value="Kinase-like_dom_sf"/>
</dbReference>
<feature type="compositionally biased region" description="Low complexity" evidence="1">
    <location>
        <begin position="9"/>
        <end position="22"/>
    </location>
</feature>
<keyword evidence="2" id="KW-1185">Reference proteome</keyword>
<feature type="region of interest" description="Disordered" evidence="1">
    <location>
        <begin position="1"/>
        <end position="22"/>
    </location>
</feature>
<protein>
    <submittedName>
        <fullName evidence="3">ANK_REP_REGION domain-containing protein</fullName>
    </submittedName>
</protein>
<feature type="compositionally biased region" description="Low complexity" evidence="1">
    <location>
        <begin position="146"/>
        <end position="155"/>
    </location>
</feature>
<dbReference type="Proteomes" id="UP000095280">
    <property type="component" value="Unplaced"/>
</dbReference>
<name>A0A1I8F5X9_9PLAT</name>
<evidence type="ECO:0000256" key="1">
    <source>
        <dbReference type="SAM" id="MobiDB-lite"/>
    </source>
</evidence>